<evidence type="ECO:0000259" key="10">
    <source>
        <dbReference type="Pfam" id="PF16714"/>
    </source>
</evidence>
<proteinExistence type="inferred from homology"/>
<dbReference type="Pfam" id="PF16714">
    <property type="entry name" value="TyrRSs_C"/>
    <property type="match status" value="1"/>
</dbReference>
<dbReference type="Proteomes" id="UP000578531">
    <property type="component" value="Unassembled WGS sequence"/>
</dbReference>
<dbReference type="AlphaFoldDB" id="A0A8H6FN97"/>
<dbReference type="InterPro" id="IPR002305">
    <property type="entry name" value="aa-tRNA-synth_Ic"/>
</dbReference>
<dbReference type="Pfam" id="PF00579">
    <property type="entry name" value="tRNA-synt_1b"/>
    <property type="match status" value="1"/>
</dbReference>
<comment type="catalytic activity">
    <reaction evidence="7 8">
        <text>tRNA(Tyr) + L-tyrosine + ATP = L-tyrosyl-tRNA(Tyr) + AMP + diphosphate + H(+)</text>
        <dbReference type="Rhea" id="RHEA:10220"/>
        <dbReference type="Rhea" id="RHEA-COMP:9706"/>
        <dbReference type="Rhea" id="RHEA-COMP:9707"/>
        <dbReference type="ChEBI" id="CHEBI:15378"/>
        <dbReference type="ChEBI" id="CHEBI:30616"/>
        <dbReference type="ChEBI" id="CHEBI:33019"/>
        <dbReference type="ChEBI" id="CHEBI:58315"/>
        <dbReference type="ChEBI" id="CHEBI:78442"/>
        <dbReference type="ChEBI" id="CHEBI:78536"/>
        <dbReference type="ChEBI" id="CHEBI:456215"/>
        <dbReference type="EC" id="6.1.1.1"/>
    </reaction>
</comment>
<evidence type="ECO:0000256" key="1">
    <source>
        <dbReference type="ARBA" id="ARBA00005594"/>
    </source>
</evidence>
<keyword evidence="12" id="KW-1185">Reference proteome</keyword>
<keyword evidence="4 8" id="KW-0067">ATP-binding</keyword>
<dbReference type="PANTHER" id="PTHR11766:SF0">
    <property type="entry name" value="TYROSINE--TRNA LIGASE, MITOCHONDRIAL"/>
    <property type="match status" value="1"/>
</dbReference>
<dbReference type="InterPro" id="IPR032005">
    <property type="entry name" value="TyrRSs_C"/>
</dbReference>
<dbReference type="CDD" id="cd00805">
    <property type="entry name" value="TyrRS_core"/>
    <property type="match status" value="1"/>
</dbReference>
<dbReference type="InterPro" id="IPR001412">
    <property type="entry name" value="aa-tRNA-synth_I_CS"/>
</dbReference>
<dbReference type="GO" id="GO:0004831">
    <property type="term" value="F:tyrosine-tRNA ligase activity"/>
    <property type="evidence" value="ECO:0007669"/>
    <property type="project" value="UniProtKB-EC"/>
</dbReference>
<name>A0A8H6FN97_9LECA</name>
<dbReference type="PROSITE" id="PS00178">
    <property type="entry name" value="AA_TRNA_LIGASE_I"/>
    <property type="match status" value="1"/>
</dbReference>
<dbReference type="NCBIfam" id="TIGR00234">
    <property type="entry name" value="tyrS"/>
    <property type="match status" value="1"/>
</dbReference>
<dbReference type="RefSeq" id="XP_037161068.1">
    <property type="nucleotide sequence ID" value="XM_037312054.1"/>
</dbReference>
<dbReference type="InterPro" id="IPR002307">
    <property type="entry name" value="Tyr-tRNA-ligase"/>
</dbReference>
<evidence type="ECO:0000256" key="9">
    <source>
        <dbReference type="SAM" id="MobiDB-lite"/>
    </source>
</evidence>
<dbReference type="EMBL" id="JACCJC010000055">
    <property type="protein sequence ID" value="KAF6231636.1"/>
    <property type="molecule type" value="Genomic_DNA"/>
</dbReference>
<keyword evidence="6 8" id="KW-0030">Aminoacyl-tRNA synthetase</keyword>
<accession>A0A8H6FN97</accession>
<gene>
    <name evidence="11" type="ORF">HO173_010168</name>
</gene>
<feature type="region of interest" description="Disordered" evidence="9">
    <location>
        <begin position="438"/>
        <end position="478"/>
    </location>
</feature>
<comment type="caution">
    <text evidence="11">The sequence shown here is derived from an EMBL/GenBank/DDBJ whole genome shotgun (WGS) entry which is preliminary data.</text>
</comment>
<protein>
    <recommendedName>
        <fullName evidence="8">Tyrosine--tRNA ligase</fullName>
        <ecNumber evidence="8">6.1.1.1</ecNumber>
    </recommendedName>
    <alternativeName>
        <fullName evidence="8">Tyrosyl-tRNA synthetase</fullName>
    </alternativeName>
</protein>
<evidence type="ECO:0000256" key="3">
    <source>
        <dbReference type="ARBA" id="ARBA00022741"/>
    </source>
</evidence>
<dbReference type="OrthoDB" id="337870at2759"/>
<dbReference type="InterPro" id="IPR014729">
    <property type="entry name" value="Rossmann-like_a/b/a_fold"/>
</dbReference>
<dbReference type="PRINTS" id="PR01040">
    <property type="entry name" value="TRNASYNTHTYR"/>
</dbReference>
<dbReference type="FunFam" id="3.40.50.620:FF:000227">
    <property type="entry name" value="Tyrosine--tRNA ligase"/>
    <property type="match status" value="1"/>
</dbReference>
<dbReference type="FunFam" id="1.10.240.10:FF:000001">
    <property type="entry name" value="Tyrosine--tRNA ligase"/>
    <property type="match status" value="1"/>
</dbReference>
<evidence type="ECO:0000313" key="11">
    <source>
        <dbReference type="EMBL" id="KAF6231636.1"/>
    </source>
</evidence>
<dbReference type="GO" id="GO:0005829">
    <property type="term" value="C:cytosol"/>
    <property type="evidence" value="ECO:0007669"/>
    <property type="project" value="TreeGrafter"/>
</dbReference>
<organism evidence="11 12">
    <name type="scientific">Letharia columbiana</name>
    <dbReference type="NCBI Taxonomy" id="112416"/>
    <lineage>
        <taxon>Eukaryota</taxon>
        <taxon>Fungi</taxon>
        <taxon>Dikarya</taxon>
        <taxon>Ascomycota</taxon>
        <taxon>Pezizomycotina</taxon>
        <taxon>Lecanoromycetes</taxon>
        <taxon>OSLEUM clade</taxon>
        <taxon>Lecanoromycetidae</taxon>
        <taxon>Lecanorales</taxon>
        <taxon>Lecanorineae</taxon>
        <taxon>Parmeliaceae</taxon>
        <taxon>Letharia</taxon>
    </lineage>
</organism>
<dbReference type="GO" id="GO:0003723">
    <property type="term" value="F:RNA binding"/>
    <property type="evidence" value="ECO:0007669"/>
    <property type="project" value="InterPro"/>
</dbReference>
<keyword evidence="5 8" id="KW-0648">Protein biosynthesis</keyword>
<evidence type="ECO:0000256" key="4">
    <source>
        <dbReference type="ARBA" id="ARBA00022840"/>
    </source>
</evidence>
<dbReference type="GeneID" id="59291815"/>
<evidence type="ECO:0000256" key="8">
    <source>
        <dbReference type="RuleBase" id="RU361234"/>
    </source>
</evidence>
<sequence>MMAPCIRAPRTSDGPSLAVGNISAAKRDYALGLSQNSRYLCPSCASRLRTFSPVSQRRSITQSYTKKTLEAKLAWARQATEIKAGRKESMLTILEKRGYVNQIVGERGDLDRLLTEKRVGIYVGVDPTAPSMHVGHLLPLMVLYWMYIHGFHTCSLLGGATAQIGDPTGRTTTREVQHSSVRKVNMLQVHMQLKLIWAHAEHRARGYGYYWEWAWRKEVTNNNAWLNKLPAIELLKLLGSGVRLGTMLGRDTVKNRTESKEGMSFSEFTYPLLQSWDWWHMYSTKDIQVQVGGSDQFGNIVAGIDAINHIRHNHYDPLIRQEEEKLEKREAFLKRPMGFTVPLLTTKSGAKFGKSEGNAIWLDREMTSGFDLYQFFLRTADSDVHRYLKLFTFEPLEVLETLMEEHKRAPPKRIAQHKLAKEVLKIVHGEKLADEAEQEHSKIFNRSFDSNPQTDDDGNQSTDHVDKAVPSISKDNAPTSSLTLPKSLIYNQPISRVLYHAGFVASRSEGVRLVSKKGAYLGARPGGTGTMGQQVDFSPAANWPGKETEKYIIGGNTLIIRVGKWKVRVIKIISDEEFEEKGLSAPGWKDVKPEEPISNDLKRMKTWHNKSYVEKAPIHKVRSGEGSLLVPGRDRRRI</sequence>
<evidence type="ECO:0000256" key="2">
    <source>
        <dbReference type="ARBA" id="ARBA00022598"/>
    </source>
</evidence>
<reference evidence="11 12" key="1">
    <citation type="journal article" date="2020" name="Genomics">
        <title>Complete, high-quality genomes from long-read metagenomic sequencing of two wolf lichen thalli reveals enigmatic genome architecture.</title>
        <authorList>
            <person name="McKenzie S.K."/>
            <person name="Walston R.F."/>
            <person name="Allen J.L."/>
        </authorList>
    </citation>
    <scope>NUCLEOTIDE SEQUENCE [LARGE SCALE GENOMIC DNA]</scope>
    <source>
        <strain evidence="11">WasteWater2</strain>
    </source>
</reference>
<comment type="similarity">
    <text evidence="1 8">Belongs to the class-I aminoacyl-tRNA synthetase family.</text>
</comment>
<keyword evidence="3 8" id="KW-0547">Nucleotide-binding</keyword>
<dbReference type="EC" id="6.1.1.1" evidence="8"/>
<evidence type="ECO:0000256" key="6">
    <source>
        <dbReference type="ARBA" id="ARBA00023146"/>
    </source>
</evidence>
<evidence type="ECO:0000256" key="7">
    <source>
        <dbReference type="ARBA" id="ARBA00048248"/>
    </source>
</evidence>
<evidence type="ECO:0000256" key="5">
    <source>
        <dbReference type="ARBA" id="ARBA00022917"/>
    </source>
</evidence>
<feature type="domain" description="Tyrosyl-tRNA synthetase C-terminal" evidence="10">
    <location>
        <begin position="474"/>
        <end position="589"/>
    </location>
</feature>
<dbReference type="SUPFAM" id="SSF52374">
    <property type="entry name" value="Nucleotidylyl transferase"/>
    <property type="match status" value="1"/>
</dbReference>
<evidence type="ECO:0000313" key="12">
    <source>
        <dbReference type="Proteomes" id="UP000578531"/>
    </source>
</evidence>
<dbReference type="GO" id="GO:0006437">
    <property type="term" value="P:tyrosyl-tRNA aminoacylation"/>
    <property type="evidence" value="ECO:0007669"/>
    <property type="project" value="InterPro"/>
</dbReference>
<dbReference type="GO" id="GO:0005524">
    <property type="term" value="F:ATP binding"/>
    <property type="evidence" value="ECO:0007669"/>
    <property type="project" value="UniProtKB-KW"/>
</dbReference>
<dbReference type="Gene3D" id="3.40.50.620">
    <property type="entry name" value="HUPs"/>
    <property type="match status" value="1"/>
</dbReference>
<keyword evidence="2 8" id="KW-0436">Ligase</keyword>
<dbReference type="Gene3D" id="1.10.240.10">
    <property type="entry name" value="Tyrosyl-Transfer RNA Synthetase"/>
    <property type="match status" value="1"/>
</dbReference>
<dbReference type="PANTHER" id="PTHR11766">
    <property type="entry name" value="TYROSYL-TRNA SYNTHETASE"/>
    <property type="match status" value="1"/>
</dbReference>
<dbReference type="InterPro" id="IPR024088">
    <property type="entry name" value="Tyr-tRNA-ligase_bac-type"/>
</dbReference>
<dbReference type="GO" id="GO:0005739">
    <property type="term" value="C:mitochondrion"/>
    <property type="evidence" value="ECO:0007669"/>
    <property type="project" value="TreeGrafter"/>
</dbReference>